<evidence type="ECO:0000313" key="3">
    <source>
        <dbReference type="Proteomes" id="UP000594586"/>
    </source>
</evidence>
<keyword evidence="1" id="KW-1133">Transmembrane helix</keyword>
<keyword evidence="1" id="KW-0472">Membrane</keyword>
<evidence type="ECO:0000256" key="1">
    <source>
        <dbReference type="SAM" id="Phobius"/>
    </source>
</evidence>
<keyword evidence="1" id="KW-0812">Transmembrane</keyword>
<dbReference type="Pfam" id="PF07332">
    <property type="entry name" value="Phage_holin_3_6"/>
    <property type="match status" value="1"/>
</dbReference>
<proteinExistence type="predicted"/>
<accession>A0A7T0KPT1</accession>
<organism evidence="2 3">
    <name type="scientific">Corynebacterium qintianiae</name>
    <dbReference type="NCBI Taxonomy" id="2709392"/>
    <lineage>
        <taxon>Bacteria</taxon>
        <taxon>Bacillati</taxon>
        <taxon>Actinomycetota</taxon>
        <taxon>Actinomycetes</taxon>
        <taxon>Mycobacteriales</taxon>
        <taxon>Corynebacteriaceae</taxon>
        <taxon>Corynebacterium</taxon>
    </lineage>
</organism>
<feature type="transmembrane region" description="Helical" evidence="1">
    <location>
        <begin position="105"/>
        <end position="128"/>
    </location>
</feature>
<feature type="transmembrane region" description="Helical" evidence="1">
    <location>
        <begin position="76"/>
        <end position="99"/>
    </location>
</feature>
<dbReference type="Proteomes" id="UP000594586">
    <property type="component" value="Chromosome"/>
</dbReference>
<sequence>MVSNKGLYTNGSTAISAKVDSIPLRDTDVTQPGQGSIGDLVSNASEQVSRLVRSEIELAKTEVVGEVKKGAIGGGLFAAAGAVALYSTFFFFFFLAALLHLWMPWWAAFLIVFLIMLAVAGILAFIGFRKFKNIKAPERTIGSVNELKNLVPGQAQKNLAEDDSALYTGGPAPTGRGRVVTEKRTVTTTVPSRGGSTAVTRD</sequence>
<keyword evidence="3" id="KW-1185">Reference proteome</keyword>
<gene>
    <name evidence="2" type="ORF">G7Y29_00805</name>
</gene>
<reference evidence="2 3" key="1">
    <citation type="submission" date="2020-11" db="EMBL/GenBank/DDBJ databases">
        <title>Corynebacterium sp. MC1420.</title>
        <authorList>
            <person name="Zhou J."/>
        </authorList>
    </citation>
    <scope>NUCLEOTIDE SEQUENCE [LARGE SCALE GENOMIC DNA]</scope>
    <source>
        <strain evidence="2 3">MC1420</strain>
    </source>
</reference>
<dbReference type="KEGG" id="cqn:G7Y29_00805"/>
<name>A0A7T0KPT1_9CORY</name>
<dbReference type="AlphaFoldDB" id="A0A7T0KPT1"/>
<dbReference type="InterPro" id="IPR009937">
    <property type="entry name" value="Phage_holin_3_6"/>
</dbReference>
<dbReference type="EMBL" id="CP064955">
    <property type="protein sequence ID" value="QPK84206.1"/>
    <property type="molecule type" value="Genomic_DNA"/>
</dbReference>
<protein>
    <submittedName>
        <fullName evidence="2">Phage holin family protein</fullName>
    </submittedName>
</protein>
<evidence type="ECO:0000313" key="2">
    <source>
        <dbReference type="EMBL" id="QPK84206.1"/>
    </source>
</evidence>